<accession>A0A061ELC8</accession>
<dbReference type="Proteomes" id="UP000026915">
    <property type="component" value="Chromosome 4"/>
</dbReference>
<evidence type="ECO:0000313" key="2">
    <source>
        <dbReference type="EMBL" id="EOY05646.1"/>
    </source>
</evidence>
<feature type="region of interest" description="Disordered" evidence="1">
    <location>
        <begin position="1"/>
        <end position="28"/>
    </location>
</feature>
<gene>
    <name evidence="2" type="ORF">TCM_020588</name>
</gene>
<evidence type="ECO:0000256" key="1">
    <source>
        <dbReference type="SAM" id="MobiDB-lite"/>
    </source>
</evidence>
<organism evidence="2 3">
    <name type="scientific">Theobroma cacao</name>
    <name type="common">Cacao</name>
    <name type="synonym">Cocoa</name>
    <dbReference type="NCBI Taxonomy" id="3641"/>
    <lineage>
        <taxon>Eukaryota</taxon>
        <taxon>Viridiplantae</taxon>
        <taxon>Streptophyta</taxon>
        <taxon>Embryophyta</taxon>
        <taxon>Tracheophyta</taxon>
        <taxon>Spermatophyta</taxon>
        <taxon>Magnoliopsida</taxon>
        <taxon>eudicotyledons</taxon>
        <taxon>Gunneridae</taxon>
        <taxon>Pentapetalae</taxon>
        <taxon>rosids</taxon>
        <taxon>malvids</taxon>
        <taxon>Malvales</taxon>
        <taxon>Malvaceae</taxon>
        <taxon>Byttnerioideae</taxon>
        <taxon>Theobroma</taxon>
    </lineage>
</organism>
<evidence type="ECO:0000313" key="3">
    <source>
        <dbReference type="Proteomes" id="UP000026915"/>
    </source>
</evidence>
<dbReference type="HOGENOM" id="CLU_2487923_0_0_1"/>
<dbReference type="AlphaFoldDB" id="A0A061ELC8"/>
<name>A0A061ELC8_THECC</name>
<sequence length="87" mass="9502">MLQVSSLATTTEAIVTEPSKDEKEAPAAPGGMAGLDCLAFHNSLVSAMVMLYSKFVEANFLYDETRLRLERGWHSSLGPFLSPLLIE</sequence>
<dbReference type="InParanoid" id="A0A061ELC8"/>
<proteinExistence type="predicted"/>
<dbReference type="EMBL" id="CM001882">
    <property type="protein sequence ID" value="EOY05646.1"/>
    <property type="molecule type" value="Genomic_DNA"/>
</dbReference>
<dbReference type="Gramene" id="EOY05646">
    <property type="protein sequence ID" value="EOY05646"/>
    <property type="gene ID" value="TCM_020588"/>
</dbReference>
<reference evidence="2 3" key="1">
    <citation type="journal article" date="2013" name="Genome Biol.">
        <title>The genome sequence of the most widely cultivated cacao type and its use to identify candidate genes regulating pod color.</title>
        <authorList>
            <person name="Motamayor J.C."/>
            <person name="Mockaitis K."/>
            <person name="Schmutz J."/>
            <person name="Haiminen N."/>
            <person name="Iii D.L."/>
            <person name="Cornejo O."/>
            <person name="Findley S.D."/>
            <person name="Zheng P."/>
            <person name="Utro F."/>
            <person name="Royaert S."/>
            <person name="Saski C."/>
            <person name="Jenkins J."/>
            <person name="Podicheti R."/>
            <person name="Zhao M."/>
            <person name="Scheffler B.E."/>
            <person name="Stack J.C."/>
            <person name="Feltus F.A."/>
            <person name="Mustiga G.M."/>
            <person name="Amores F."/>
            <person name="Phillips W."/>
            <person name="Marelli J.P."/>
            <person name="May G.D."/>
            <person name="Shapiro H."/>
            <person name="Ma J."/>
            <person name="Bustamante C.D."/>
            <person name="Schnell R.J."/>
            <person name="Main D."/>
            <person name="Gilbert D."/>
            <person name="Parida L."/>
            <person name="Kuhn D.N."/>
        </authorList>
    </citation>
    <scope>NUCLEOTIDE SEQUENCE [LARGE SCALE GENOMIC DNA]</scope>
    <source>
        <strain evidence="3">cv. Matina 1-6</strain>
    </source>
</reference>
<feature type="compositionally biased region" description="Polar residues" evidence="1">
    <location>
        <begin position="1"/>
        <end position="13"/>
    </location>
</feature>
<keyword evidence="3" id="KW-1185">Reference proteome</keyword>
<protein>
    <submittedName>
        <fullName evidence="2">Uncharacterized protein</fullName>
    </submittedName>
</protein>